<evidence type="ECO:0000313" key="2">
    <source>
        <dbReference type="EMBL" id="EQB34048.1"/>
    </source>
</evidence>
<organism evidence="2 3">
    <name type="scientific">Sphingobium ummariense RL-3</name>
    <dbReference type="NCBI Taxonomy" id="1346791"/>
    <lineage>
        <taxon>Bacteria</taxon>
        <taxon>Pseudomonadati</taxon>
        <taxon>Pseudomonadota</taxon>
        <taxon>Alphaproteobacteria</taxon>
        <taxon>Sphingomonadales</taxon>
        <taxon>Sphingomonadaceae</taxon>
        <taxon>Sphingobium</taxon>
    </lineage>
</organism>
<keyword evidence="1" id="KW-0472">Membrane</keyword>
<gene>
    <name evidence="2" type="ORF">M529_01600</name>
</gene>
<comment type="caution">
    <text evidence="2">The sequence shown here is derived from an EMBL/GenBank/DDBJ whole genome shotgun (WGS) entry which is preliminary data.</text>
</comment>
<reference evidence="2 3" key="1">
    <citation type="journal article" date="2013" name="Genome Announc.">
        <title>Draft Genome Sequence of Sphingobium ummariense Strain RL-3, a Hexachlorocyclohexane-Degrading Bacterium.</title>
        <authorList>
            <person name="Kohli P."/>
            <person name="Dua A."/>
            <person name="Sangwan N."/>
            <person name="Oldach P."/>
            <person name="Khurana J.P."/>
            <person name="Lal R."/>
        </authorList>
    </citation>
    <scope>NUCLEOTIDE SEQUENCE [LARGE SCALE GENOMIC DNA]</scope>
    <source>
        <strain evidence="2 3">RL-3</strain>
    </source>
</reference>
<keyword evidence="1" id="KW-1133">Transmembrane helix</keyword>
<dbReference type="RefSeq" id="WP_021316376.1">
    <property type="nucleotide sequence ID" value="NZ_AUWY01000022.1"/>
</dbReference>
<keyword evidence="1" id="KW-0812">Transmembrane</keyword>
<accession>T0KL06</accession>
<proteinExistence type="predicted"/>
<protein>
    <submittedName>
        <fullName evidence="2">Uncharacterized protein</fullName>
    </submittedName>
</protein>
<evidence type="ECO:0000313" key="3">
    <source>
        <dbReference type="Proteomes" id="UP000015523"/>
    </source>
</evidence>
<name>T0KL06_9SPHN</name>
<keyword evidence="3" id="KW-1185">Reference proteome</keyword>
<dbReference type="AlphaFoldDB" id="T0KL06"/>
<sequence length="66" mass="6951">MLCCLLALTAMAGAVLARWRRAIGWAAAIALLTGASAALAWSLQDMAAGDHFVPRVFCHPFPGVLK</sequence>
<evidence type="ECO:0000256" key="1">
    <source>
        <dbReference type="SAM" id="Phobius"/>
    </source>
</evidence>
<dbReference type="EMBL" id="AUWY01000022">
    <property type="protein sequence ID" value="EQB34048.1"/>
    <property type="molecule type" value="Genomic_DNA"/>
</dbReference>
<dbReference type="STRING" id="1346791.M529_01600"/>
<dbReference type="PATRIC" id="fig|1346791.3.peg.308"/>
<dbReference type="Proteomes" id="UP000015523">
    <property type="component" value="Unassembled WGS sequence"/>
</dbReference>
<feature type="transmembrane region" description="Helical" evidence="1">
    <location>
        <begin position="22"/>
        <end position="43"/>
    </location>
</feature>